<dbReference type="EMBL" id="UGTM01000002">
    <property type="protein sequence ID" value="SUB94502.1"/>
    <property type="molecule type" value="Genomic_DNA"/>
</dbReference>
<name>A0A379EEK1_9BACT</name>
<proteinExistence type="predicted"/>
<gene>
    <name evidence="2" type="ORF">NCTC13067_02375</name>
</gene>
<accession>A0A379EEK1</accession>
<evidence type="ECO:0000313" key="3">
    <source>
        <dbReference type="Proteomes" id="UP000255469"/>
    </source>
</evidence>
<keyword evidence="1" id="KW-0472">Membrane</keyword>
<feature type="transmembrane region" description="Helical" evidence="1">
    <location>
        <begin position="12"/>
        <end position="33"/>
    </location>
</feature>
<organism evidence="2 3">
    <name type="scientific">Prevotella denticola</name>
    <dbReference type="NCBI Taxonomy" id="28129"/>
    <lineage>
        <taxon>Bacteria</taxon>
        <taxon>Pseudomonadati</taxon>
        <taxon>Bacteroidota</taxon>
        <taxon>Bacteroidia</taxon>
        <taxon>Bacteroidales</taxon>
        <taxon>Prevotellaceae</taxon>
        <taxon>Prevotella</taxon>
    </lineage>
</organism>
<dbReference type="AlphaFoldDB" id="A0A379EEK1"/>
<evidence type="ECO:0000256" key="1">
    <source>
        <dbReference type="SAM" id="Phobius"/>
    </source>
</evidence>
<keyword evidence="1" id="KW-0812">Transmembrane</keyword>
<dbReference type="Proteomes" id="UP000255469">
    <property type="component" value="Unassembled WGS sequence"/>
</dbReference>
<dbReference type="RefSeq" id="WP_172462792.1">
    <property type="nucleotide sequence ID" value="NZ_UGTM01000002.1"/>
</dbReference>
<protein>
    <submittedName>
        <fullName evidence="2">Uncharacterized protein</fullName>
    </submittedName>
</protein>
<evidence type="ECO:0000313" key="2">
    <source>
        <dbReference type="EMBL" id="SUB94502.1"/>
    </source>
</evidence>
<keyword evidence="1" id="KW-1133">Transmembrane helix</keyword>
<sequence>MTKVAIKNENITSFGGIYIIFFVVFQTSPLVWVGDFMSMQEPRILENPHING</sequence>
<reference evidence="2 3" key="1">
    <citation type="submission" date="2018-06" db="EMBL/GenBank/DDBJ databases">
        <authorList>
            <consortium name="Pathogen Informatics"/>
            <person name="Doyle S."/>
        </authorList>
    </citation>
    <scope>NUCLEOTIDE SEQUENCE [LARGE SCALE GENOMIC DNA]</scope>
    <source>
        <strain evidence="2 3">NCTC13067</strain>
    </source>
</reference>